<keyword evidence="7" id="KW-1133">Transmembrane helix</keyword>
<evidence type="ECO:0000313" key="9">
    <source>
        <dbReference type="EMBL" id="PHK95781.1"/>
    </source>
</evidence>
<dbReference type="EMBL" id="PDNU01000007">
    <property type="protein sequence ID" value="PHK95781.1"/>
    <property type="molecule type" value="Genomic_DNA"/>
</dbReference>
<dbReference type="AlphaFoldDB" id="A0A2C6ZBB2"/>
<comment type="pathway">
    <text evidence="1">Lipid metabolism.</text>
</comment>
<keyword evidence="3 9" id="KW-0808">Transferase</keyword>
<feature type="domain" description="Phospholipid/glycerol acyltransferase" evidence="8">
    <location>
        <begin position="108"/>
        <end position="218"/>
    </location>
</feature>
<dbReference type="GO" id="GO:0003841">
    <property type="term" value="F:1-acylglycerol-3-phosphate O-acyltransferase activity"/>
    <property type="evidence" value="ECO:0007669"/>
    <property type="project" value="TreeGrafter"/>
</dbReference>
<keyword evidence="7" id="KW-0812">Transmembrane</keyword>
<dbReference type="PANTHER" id="PTHR10434:SF64">
    <property type="entry name" value="1-ACYL-SN-GLYCEROL-3-PHOSPHATE ACYLTRANSFERASE-RELATED"/>
    <property type="match status" value="1"/>
</dbReference>
<keyword evidence="4" id="KW-0443">Lipid metabolism</keyword>
<dbReference type="InterPro" id="IPR002123">
    <property type="entry name" value="Plipid/glycerol_acylTrfase"/>
</dbReference>
<evidence type="ECO:0000256" key="6">
    <source>
        <dbReference type="SAM" id="MobiDB-lite"/>
    </source>
</evidence>
<evidence type="ECO:0000256" key="3">
    <source>
        <dbReference type="ARBA" id="ARBA00022679"/>
    </source>
</evidence>
<evidence type="ECO:0000256" key="5">
    <source>
        <dbReference type="ARBA" id="ARBA00023315"/>
    </source>
</evidence>
<evidence type="ECO:0000256" key="7">
    <source>
        <dbReference type="SAM" id="Phobius"/>
    </source>
</evidence>
<dbReference type="PANTHER" id="PTHR10434">
    <property type="entry name" value="1-ACYL-SN-GLYCEROL-3-PHOSPHATE ACYLTRANSFERASE"/>
    <property type="match status" value="1"/>
</dbReference>
<dbReference type="Proteomes" id="UP000223527">
    <property type="component" value="Unassembled WGS sequence"/>
</dbReference>
<keyword evidence="2" id="KW-0444">Lipid biosynthesis</keyword>
<evidence type="ECO:0000259" key="8">
    <source>
        <dbReference type="SMART" id="SM00563"/>
    </source>
</evidence>
<keyword evidence="5 9" id="KW-0012">Acyltransferase</keyword>
<evidence type="ECO:0000256" key="2">
    <source>
        <dbReference type="ARBA" id="ARBA00022516"/>
    </source>
</evidence>
<evidence type="ECO:0000256" key="1">
    <source>
        <dbReference type="ARBA" id="ARBA00005189"/>
    </source>
</evidence>
<reference evidence="9 10" key="1">
    <citation type="submission" date="2017-10" db="EMBL/GenBank/DDBJ databases">
        <authorList>
            <person name="Banno H."/>
            <person name="Chua N.-H."/>
        </authorList>
    </citation>
    <scope>NUCLEOTIDE SEQUENCE [LARGE SCALE GENOMIC DNA]</scope>
    <source>
        <strain evidence="9 10">YW11</strain>
    </source>
</reference>
<dbReference type="CDD" id="cd07989">
    <property type="entry name" value="LPLAT_AGPAT-like"/>
    <property type="match status" value="1"/>
</dbReference>
<proteinExistence type="predicted"/>
<feature type="region of interest" description="Disordered" evidence="6">
    <location>
        <begin position="1"/>
        <end position="38"/>
    </location>
</feature>
<dbReference type="Pfam" id="PF01553">
    <property type="entry name" value="Acyltransferase"/>
    <property type="match status" value="1"/>
</dbReference>
<dbReference type="SUPFAM" id="SSF69593">
    <property type="entry name" value="Glycerol-3-phosphate (1)-acyltransferase"/>
    <property type="match status" value="1"/>
</dbReference>
<dbReference type="OrthoDB" id="9806880at2"/>
<accession>A0A2C6ZBB2</accession>
<organism evidence="9 10">
    <name type="scientific">Teichococcus rhizosphaerae</name>
    <dbReference type="NCBI Taxonomy" id="1335062"/>
    <lineage>
        <taxon>Bacteria</taxon>
        <taxon>Pseudomonadati</taxon>
        <taxon>Pseudomonadota</taxon>
        <taxon>Alphaproteobacteria</taxon>
        <taxon>Acetobacterales</taxon>
        <taxon>Roseomonadaceae</taxon>
        <taxon>Roseomonas</taxon>
    </lineage>
</organism>
<comment type="caution">
    <text evidence="9">The sequence shown here is derived from an EMBL/GenBank/DDBJ whole genome shotgun (WGS) entry which is preliminary data.</text>
</comment>
<dbReference type="RefSeq" id="WP_099094740.1">
    <property type="nucleotide sequence ID" value="NZ_PDNU01000007.1"/>
</dbReference>
<name>A0A2C6ZBB2_9PROT</name>
<sequence length="302" mass="33039">MVAIARTPDDLSQTPPRKTRPPLLRRAPGPSAGLLDQEPRPLAGRLRAVRRLVSALLWTLLCIPIQALLLVLPGRGKLAFPRFYHSVLCRLIGLRVQVVGGISTARPTLFLSNHSSWLDILVLGSVLEAAFVSKAEVGNWPGVRTVARLGRTVFVSRSRGRTGEEAAAMRDRLQEGGSLILFPEGTSNDGTRVLPFRSAFLGVAEAAAAVQPISVVYDRLGGLPACRRDRAHFAWYGDMDLGSHFWRLARQPGGRVTVLLHQPADPRAFRDRKALTQAVERTVAEGAAELRQNRAPVPLRAR</sequence>
<feature type="transmembrane region" description="Helical" evidence="7">
    <location>
        <begin position="52"/>
        <end position="72"/>
    </location>
</feature>
<keyword evidence="10" id="KW-1185">Reference proteome</keyword>
<dbReference type="GO" id="GO:0006654">
    <property type="term" value="P:phosphatidic acid biosynthetic process"/>
    <property type="evidence" value="ECO:0007669"/>
    <property type="project" value="TreeGrafter"/>
</dbReference>
<protein>
    <submittedName>
        <fullName evidence="9">1-acyl-sn-glycerol-3-phosphate acyltransferase</fullName>
    </submittedName>
</protein>
<keyword evidence="7" id="KW-0472">Membrane</keyword>
<gene>
    <name evidence="9" type="ORF">CR162_06575</name>
</gene>
<dbReference type="SMART" id="SM00563">
    <property type="entry name" value="PlsC"/>
    <property type="match status" value="1"/>
</dbReference>
<evidence type="ECO:0000313" key="10">
    <source>
        <dbReference type="Proteomes" id="UP000223527"/>
    </source>
</evidence>
<evidence type="ECO:0000256" key="4">
    <source>
        <dbReference type="ARBA" id="ARBA00023098"/>
    </source>
</evidence>